<evidence type="ECO:0000313" key="3">
    <source>
        <dbReference type="EMBL" id="RAS66700.1"/>
    </source>
</evidence>
<evidence type="ECO:0000256" key="1">
    <source>
        <dbReference type="SAM" id="SignalP"/>
    </source>
</evidence>
<dbReference type="Pfam" id="PF00144">
    <property type="entry name" value="Beta-lactamase"/>
    <property type="match status" value="1"/>
</dbReference>
<gene>
    <name evidence="3" type="ORF">C8D87_10339</name>
</gene>
<feature type="chain" id="PRO_5045895288" evidence="1">
    <location>
        <begin position="23"/>
        <end position="187"/>
    </location>
</feature>
<name>A0ABX9E978_9PSEU</name>
<protein>
    <submittedName>
        <fullName evidence="3">Beta-lactamase</fullName>
    </submittedName>
</protein>
<dbReference type="SUPFAM" id="SSF56601">
    <property type="entry name" value="beta-lactamase/transpeptidase-like"/>
    <property type="match status" value="1"/>
</dbReference>
<organism evidence="3 4">
    <name type="scientific">Lentzea atacamensis</name>
    <dbReference type="NCBI Taxonomy" id="531938"/>
    <lineage>
        <taxon>Bacteria</taxon>
        <taxon>Bacillati</taxon>
        <taxon>Actinomycetota</taxon>
        <taxon>Actinomycetes</taxon>
        <taxon>Pseudonocardiales</taxon>
        <taxon>Pseudonocardiaceae</taxon>
        <taxon>Lentzea</taxon>
    </lineage>
</organism>
<dbReference type="PANTHER" id="PTHR46825:SF7">
    <property type="entry name" value="D-ALANYL-D-ALANINE CARBOXYPEPTIDASE"/>
    <property type="match status" value="1"/>
</dbReference>
<comment type="caution">
    <text evidence="3">The sequence shown here is derived from an EMBL/GenBank/DDBJ whole genome shotgun (WGS) entry which is preliminary data.</text>
</comment>
<dbReference type="Gene3D" id="3.40.710.10">
    <property type="entry name" value="DD-peptidase/beta-lactamase superfamily"/>
    <property type="match status" value="1"/>
</dbReference>
<dbReference type="EMBL" id="QLTT01000003">
    <property type="protein sequence ID" value="RAS66700.1"/>
    <property type="molecule type" value="Genomic_DNA"/>
</dbReference>
<reference evidence="3 4" key="1">
    <citation type="submission" date="2018-06" db="EMBL/GenBank/DDBJ databases">
        <title>Genomic Encyclopedia of Type Strains, Phase IV (KMG-IV): sequencing the most valuable type-strain genomes for metagenomic binning, comparative biology and taxonomic classification.</title>
        <authorList>
            <person name="Goeker M."/>
        </authorList>
    </citation>
    <scope>NUCLEOTIDE SEQUENCE [LARGE SCALE GENOMIC DNA]</scope>
    <source>
        <strain evidence="3 4">DSM 45479</strain>
    </source>
</reference>
<dbReference type="InterPro" id="IPR012338">
    <property type="entry name" value="Beta-lactam/transpept-like"/>
</dbReference>
<dbReference type="InterPro" id="IPR001466">
    <property type="entry name" value="Beta-lactam-related"/>
</dbReference>
<dbReference type="PANTHER" id="PTHR46825">
    <property type="entry name" value="D-ALANYL-D-ALANINE-CARBOXYPEPTIDASE/ENDOPEPTIDASE AMPH"/>
    <property type="match status" value="1"/>
</dbReference>
<keyword evidence="1" id="KW-0732">Signal</keyword>
<feature type="signal peptide" evidence="1">
    <location>
        <begin position="1"/>
        <end position="22"/>
    </location>
</feature>
<dbReference type="InterPro" id="IPR050491">
    <property type="entry name" value="AmpC-like"/>
</dbReference>
<accession>A0ABX9E978</accession>
<evidence type="ECO:0000313" key="4">
    <source>
        <dbReference type="Proteomes" id="UP000248714"/>
    </source>
</evidence>
<feature type="domain" description="Beta-lactamase-related" evidence="2">
    <location>
        <begin position="39"/>
        <end position="186"/>
    </location>
</feature>
<sequence length="187" mass="20418">MGTRLLATPAAFSLLFTGTAVADDQRIDRKIVQEGLDEMTTKGTQGVQLRVHAGRDRFTVRSGTAEPDGRPVPLNGRFRAGSIAKTFTATVVLQLAGEGAVSLDAPVDRYLPGLVDQRITVRQLLQMTSGLYSYTDSIRFDPQGFEPIRFRSWAPAELVAIPTGKPLQAEPGTKYEYNNTNYVVLAC</sequence>
<keyword evidence="4" id="KW-1185">Reference proteome</keyword>
<dbReference type="Proteomes" id="UP000248714">
    <property type="component" value="Unassembled WGS sequence"/>
</dbReference>
<evidence type="ECO:0000259" key="2">
    <source>
        <dbReference type="Pfam" id="PF00144"/>
    </source>
</evidence>
<proteinExistence type="predicted"/>